<proteinExistence type="predicted"/>
<organism evidence="1 2">
    <name type="scientific">Ralstonia syzygii</name>
    <dbReference type="NCBI Taxonomy" id="28097"/>
    <lineage>
        <taxon>Bacteria</taxon>
        <taxon>Pseudomonadati</taxon>
        <taxon>Pseudomonadota</taxon>
        <taxon>Betaproteobacteria</taxon>
        <taxon>Burkholderiales</taxon>
        <taxon>Burkholderiaceae</taxon>
        <taxon>Ralstonia</taxon>
        <taxon>Ralstonia solanacearum species complex</taxon>
    </lineage>
</organism>
<evidence type="ECO:0000313" key="1">
    <source>
        <dbReference type="EMBL" id="QUP55905.1"/>
    </source>
</evidence>
<evidence type="ECO:0000313" key="2">
    <source>
        <dbReference type="Proteomes" id="UP000677898"/>
    </source>
</evidence>
<dbReference type="EMBL" id="CP046730">
    <property type="protein sequence ID" value="QUP55905.1"/>
    <property type="molecule type" value="Genomic_DNA"/>
</dbReference>
<protein>
    <submittedName>
        <fullName evidence="1">DUF3892 domain-containing protein</fullName>
    </submittedName>
</protein>
<sequence>MAKWADYLIFAVRFNTKRTHIDQVRVAVDNGDAVGATSEHDRQTIVSAVKNGTTFATIYKNASGNWDKGKQVYIVPISGSEYLKTIADNRLVDNLDNLPEF</sequence>
<dbReference type="Pfam" id="PF13031">
    <property type="entry name" value="DUF3892"/>
    <property type="match status" value="1"/>
</dbReference>
<accession>A0ABX7ZKZ4</accession>
<name>A0ABX7ZKZ4_9RALS</name>
<dbReference type="InterPro" id="IPR024997">
    <property type="entry name" value="DUF3892"/>
</dbReference>
<dbReference type="Proteomes" id="UP000677898">
    <property type="component" value="Plasmid pLLRS-1"/>
</dbReference>
<geneLocation type="plasmid" evidence="1 2">
    <name>pLLRS-1</name>
</geneLocation>
<keyword evidence="2" id="KW-1185">Reference proteome</keyword>
<keyword evidence="1" id="KW-0614">Plasmid</keyword>
<reference evidence="1 2" key="1">
    <citation type="journal article" date="2021" name="Phytopathology">
        <title>Complete genome sequence of Ralstonia syzygii subsp. indonesiensis strain LLRS-1, isolated from wilted tobacco in China.</title>
        <authorList>
            <person name="Lu C.H."/>
            <person name="Li J.Y."/>
            <person name="Mi M.G."/>
            <person name="Lin Z.L."/>
            <person name="Jiang N."/>
            <person name="Gai X."/>
            <person name="Ma J.H."/>
            <person name="Lei L.P."/>
            <person name="Xia Z.Y."/>
        </authorList>
    </citation>
    <scope>NUCLEOTIDE SEQUENCE [LARGE SCALE GENOMIC DNA]</scope>
    <source>
        <strain evidence="1">LLRS-1</strain>
        <plasmid evidence="2">pLLRS-1</plasmid>
    </source>
</reference>
<dbReference type="RefSeq" id="WP_211905826.1">
    <property type="nucleotide sequence ID" value="NZ_CP046730.1"/>
</dbReference>
<gene>
    <name evidence="1" type="ORF">GO998_19415</name>
</gene>